<dbReference type="Pfam" id="PF05973">
    <property type="entry name" value="Gp49"/>
    <property type="match status" value="1"/>
</dbReference>
<dbReference type="Proteomes" id="UP001160882">
    <property type="component" value="Unassembled WGS sequence"/>
</dbReference>
<dbReference type="RefSeq" id="WP_280083606.1">
    <property type="nucleotide sequence ID" value="NZ_JAOCGG010000068.1"/>
</dbReference>
<gene>
    <name evidence="1" type="ORF">N5I14_22885</name>
</gene>
<dbReference type="EMBL" id="JAOCGG010000068">
    <property type="protein sequence ID" value="MDH1633093.1"/>
    <property type="molecule type" value="Genomic_DNA"/>
</dbReference>
<accession>A0AA42S1F2</accession>
<proteinExistence type="predicted"/>
<evidence type="ECO:0000313" key="2">
    <source>
        <dbReference type="Proteomes" id="UP001160882"/>
    </source>
</evidence>
<dbReference type="InterPro" id="IPR009241">
    <property type="entry name" value="HigB-like"/>
</dbReference>
<reference evidence="1" key="1">
    <citation type="submission" date="2022-09" db="EMBL/GenBank/DDBJ databases">
        <title>Intensive care unit water sources are persistently colonized with multi-drug resistant bacteria and are the site of extensive horizontal gene transfer of antibiotic resistance genes.</title>
        <authorList>
            <person name="Diorio-Toth L."/>
        </authorList>
    </citation>
    <scope>NUCLEOTIDE SEQUENCE</scope>
    <source>
        <strain evidence="1">GD03782</strain>
    </source>
</reference>
<evidence type="ECO:0000313" key="1">
    <source>
        <dbReference type="EMBL" id="MDH1633093.1"/>
    </source>
</evidence>
<organism evidence="1 2">
    <name type="scientific">Pseudomonas mosselii</name>
    <dbReference type="NCBI Taxonomy" id="78327"/>
    <lineage>
        <taxon>Bacteria</taxon>
        <taxon>Pseudomonadati</taxon>
        <taxon>Pseudomonadota</taxon>
        <taxon>Gammaproteobacteria</taxon>
        <taxon>Pseudomonadales</taxon>
        <taxon>Pseudomonadaceae</taxon>
        <taxon>Pseudomonas</taxon>
    </lineage>
</organism>
<comment type="caution">
    <text evidence="1">The sequence shown here is derived from an EMBL/GenBank/DDBJ whole genome shotgun (WGS) entry which is preliminary data.</text>
</comment>
<protein>
    <submittedName>
        <fullName evidence="1">Type II toxin-antitoxin system RelE/ParE family toxin</fullName>
    </submittedName>
</protein>
<dbReference type="AlphaFoldDB" id="A0AA42S1F2"/>
<sequence length="151" mass="17230">METLKYLLSRHLADVQNFFSNNPGMRLRRYSLGGILMGWSIGMCREFNAELQVLTEVVQDELLAQLHLLKHFGPALGRPHVDTLKGSRHSNMKELRFNADGGVWRVAFAFDRSRSALLLVAGDKAGINERRFYGSLITRADERFDRHLSRG</sequence>
<name>A0AA42S1F2_9PSED</name>